<sequence length="528" mass="56201">MSPDPVLAADDLHVTFRTARGAVQAVRGIAFTLHKGQCLAIVGESGSGKSATARALLGLAGPAATVTAAALRLSGRDLTTLTEAQWRRLRGRDIGLVAQDALGSLNPLHRVGRDVGEPLRRHRLIARALRPGRAVAALVDAGVPEAGVRAQQYPHQLSGGLRQRALIASATIANPPVLVVDEPTTALDVTVQAQVLTLLEELKAGGTALLMISHDLAVVARMADHILVLREGVVVESGPPASVLGAARHPYTRRLLDAVPTGRSRRDPGPAGPALLEVRGVSKRYRRPDGTDHSAVRDVSFTVTAGRTVGVVGESGSGKSTVARIALGLLRPDEGDVRFAGAPWSSVPERRRRPQRGRVQLIQQDPLGAFDPRFTAGQVIAEALRAERDRGARRRRVAELLETVGLAASLAERRPAEMSGGQRQRVAIARALATGPELLVCDEPVSALDVSIQAQILELLADLRAQRGLAMLFISHDLAVIRQLSDEVLVMQDGAVVERGPADDVFDRPADPYTRQLLAAVPTLPVYR</sequence>
<keyword evidence="2" id="KW-0813">Transport</keyword>
<dbReference type="PROSITE" id="PS50893">
    <property type="entry name" value="ABC_TRANSPORTER_2"/>
    <property type="match status" value="2"/>
</dbReference>
<dbReference type="NCBIfam" id="NF008453">
    <property type="entry name" value="PRK11308.1"/>
    <property type="match status" value="2"/>
</dbReference>
<dbReference type="RefSeq" id="WP_190250421.1">
    <property type="nucleotide sequence ID" value="NZ_BMPI01000012.1"/>
</dbReference>
<dbReference type="InterPro" id="IPR003593">
    <property type="entry name" value="AAA+_ATPase"/>
</dbReference>
<evidence type="ECO:0000259" key="5">
    <source>
        <dbReference type="PROSITE" id="PS50893"/>
    </source>
</evidence>
<proteinExistence type="inferred from homology"/>
<comment type="similarity">
    <text evidence="1">Belongs to the ABC transporter superfamily.</text>
</comment>
<dbReference type="GO" id="GO:0016887">
    <property type="term" value="F:ATP hydrolysis activity"/>
    <property type="evidence" value="ECO:0007669"/>
    <property type="project" value="InterPro"/>
</dbReference>
<dbReference type="Pfam" id="PF08352">
    <property type="entry name" value="oligo_HPY"/>
    <property type="match status" value="2"/>
</dbReference>
<accession>A0A917TKR6</accession>
<dbReference type="PROSITE" id="PS00211">
    <property type="entry name" value="ABC_TRANSPORTER_1"/>
    <property type="match status" value="1"/>
</dbReference>
<keyword evidence="4 6" id="KW-0067">ATP-binding</keyword>
<keyword evidence="7" id="KW-1185">Reference proteome</keyword>
<dbReference type="GO" id="GO:0055085">
    <property type="term" value="P:transmembrane transport"/>
    <property type="evidence" value="ECO:0007669"/>
    <property type="project" value="UniProtKB-ARBA"/>
</dbReference>
<dbReference type="PANTHER" id="PTHR43776:SF7">
    <property type="entry name" value="D,D-DIPEPTIDE TRANSPORT ATP-BINDING PROTEIN DDPF-RELATED"/>
    <property type="match status" value="1"/>
</dbReference>
<dbReference type="GO" id="GO:0015833">
    <property type="term" value="P:peptide transport"/>
    <property type="evidence" value="ECO:0007669"/>
    <property type="project" value="InterPro"/>
</dbReference>
<evidence type="ECO:0000256" key="1">
    <source>
        <dbReference type="ARBA" id="ARBA00005417"/>
    </source>
</evidence>
<dbReference type="Gene3D" id="3.40.50.300">
    <property type="entry name" value="P-loop containing nucleotide triphosphate hydrolases"/>
    <property type="match status" value="2"/>
</dbReference>
<organism evidence="6 7">
    <name type="scientific">Dactylosporangium sucinum</name>
    <dbReference type="NCBI Taxonomy" id="1424081"/>
    <lineage>
        <taxon>Bacteria</taxon>
        <taxon>Bacillati</taxon>
        <taxon>Actinomycetota</taxon>
        <taxon>Actinomycetes</taxon>
        <taxon>Micromonosporales</taxon>
        <taxon>Micromonosporaceae</taxon>
        <taxon>Dactylosporangium</taxon>
    </lineage>
</organism>
<feature type="domain" description="ABC transporter" evidence="5">
    <location>
        <begin position="276"/>
        <end position="518"/>
    </location>
</feature>
<dbReference type="InterPro" id="IPR017871">
    <property type="entry name" value="ABC_transporter-like_CS"/>
</dbReference>
<protein>
    <submittedName>
        <fullName evidence="6">ABC transporter ATP-binding protein</fullName>
    </submittedName>
</protein>
<dbReference type="NCBIfam" id="NF007739">
    <property type="entry name" value="PRK10419.1"/>
    <property type="match status" value="2"/>
</dbReference>
<dbReference type="SMART" id="SM00382">
    <property type="entry name" value="AAA"/>
    <property type="match status" value="2"/>
</dbReference>
<evidence type="ECO:0000313" key="7">
    <source>
        <dbReference type="Proteomes" id="UP000642070"/>
    </source>
</evidence>
<name>A0A917TKR6_9ACTN</name>
<dbReference type="InterPro" id="IPR003439">
    <property type="entry name" value="ABC_transporter-like_ATP-bd"/>
</dbReference>
<dbReference type="SUPFAM" id="SSF52540">
    <property type="entry name" value="P-loop containing nucleoside triphosphate hydrolases"/>
    <property type="match status" value="2"/>
</dbReference>
<keyword evidence="3" id="KW-0547">Nucleotide-binding</keyword>
<evidence type="ECO:0000256" key="3">
    <source>
        <dbReference type="ARBA" id="ARBA00022741"/>
    </source>
</evidence>
<dbReference type="InterPro" id="IPR013563">
    <property type="entry name" value="Oligopep_ABC_C"/>
</dbReference>
<dbReference type="Proteomes" id="UP000642070">
    <property type="component" value="Unassembled WGS sequence"/>
</dbReference>
<evidence type="ECO:0000256" key="4">
    <source>
        <dbReference type="ARBA" id="ARBA00022840"/>
    </source>
</evidence>
<comment type="caution">
    <text evidence="6">The sequence shown here is derived from an EMBL/GenBank/DDBJ whole genome shotgun (WGS) entry which is preliminary data.</text>
</comment>
<dbReference type="Pfam" id="PF00005">
    <property type="entry name" value="ABC_tran"/>
    <property type="match status" value="2"/>
</dbReference>
<reference evidence="6" key="1">
    <citation type="journal article" date="2014" name="Int. J. Syst. Evol. Microbiol.">
        <title>Complete genome sequence of Corynebacterium casei LMG S-19264T (=DSM 44701T), isolated from a smear-ripened cheese.</title>
        <authorList>
            <consortium name="US DOE Joint Genome Institute (JGI-PGF)"/>
            <person name="Walter F."/>
            <person name="Albersmeier A."/>
            <person name="Kalinowski J."/>
            <person name="Ruckert C."/>
        </authorList>
    </citation>
    <scope>NUCLEOTIDE SEQUENCE</scope>
    <source>
        <strain evidence="6">JCM 19831</strain>
    </source>
</reference>
<dbReference type="PANTHER" id="PTHR43776">
    <property type="entry name" value="TRANSPORT ATP-BINDING PROTEIN"/>
    <property type="match status" value="1"/>
</dbReference>
<dbReference type="CDD" id="cd03257">
    <property type="entry name" value="ABC_NikE_OppD_transporters"/>
    <property type="match status" value="2"/>
</dbReference>
<dbReference type="InterPro" id="IPR027417">
    <property type="entry name" value="P-loop_NTPase"/>
</dbReference>
<evidence type="ECO:0000313" key="6">
    <source>
        <dbReference type="EMBL" id="GGM26874.1"/>
    </source>
</evidence>
<feature type="domain" description="ABC transporter" evidence="5">
    <location>
        <begin position="7"/>
        <end position="256"/>
    </location>
</feature>
<evidence type="ECO:0000256" key="2">
    <source>
        <dbReference type="ARBA" id="ARBA00022448"/>
    </source>
</evidence>
<reference evidence="6" key="2">
    <citation type="submission" date="2020-09" db="EMBL/GenBank/DDBJ databases">
        <authorList>
            <person name="Sun Q."/>
            <person name="Ohkuma M."/>
        </authorList>
    </citation>
    <scope>NUCLEOTIDE SEQUENCE</scope>
    <source>
        <strain evidence="6">JCM 19831</strain>
    </source>
</reference>
<dbReference type="AlphaFoldDB" id="A0A917TKR6"/>
<dbReference type="InterPro" id="IPR050319">
    <property type="entry name" value="ABC_transp_ATP-bind"/>
</dbReference>
<dbReference type="GO" id="GO:0005524">
    <property type="term" value="F:ATP binding"/>
    <property type="evidence" value="ECO:0007669"/>
    <property type="project" value="UniProtKB-KW"/>
</dbReference>
<dbReference type="EMBL" id="BMPI01000012">
    <property type="protein sequence ID" value="GGM26874.1"/>
    <property type="molecule type" value="Genomic_DNA"/>
</dbReference>
<gene>
    <name evidence="6" type="ORF">GCM10007977_030080</name>
</gene>